<accession>A0A9D1G245</accession>
<dbReference type="InterPro" id="IPR036188">
    <property type="entry name" value="FAD/NAD-bd_sf"/>
</dbReference>
<evidence type="ECO:0000256" key="3">
    <source>
        <dbReference type="ARBA" id="ARBA00022827"/>
    </source>
</evidence>
<dbReference type="PRINTS" id="PR00368">
    <property type="entry name" value="FADPNR"/>
</dbReference>
<comment type="caution">
    <text evidence="6">The sequence shown here is derived from an EMBL/GenBank/DDBJ whole genome shotgun (WGS) entry which is preliminary data.</text>
</comment>
<evidence type="ECO:0000256" key="2">
    <source>
        <dbReference type="ARBA" id="ARBA00022630"/>
    </source>
</evidence>
<sequence>MRRADVLVLGGGAAGLAAGIAAARAGARVCLVEKLPRVGKRLLATGNGRCNLTNTGARAADYFGDGAFAECALSRFSPEEVRAFFREIGLESREEYGGRVFPRSNQAAAVVDALRLAFAEAGGETVADFAAIALEAQHGGFCARAGDGRAVWGKSVVCALGGMAAPALGGSDSGLKMMRALGHRLVSCAPALVQIKTPPEAVRALKGIRVEGQARAYVDGREAARAAGEILFADYGVSGPAVMQVSRPLSYALAEKRRAEIAVCAMPEEEPGFLRARRERLAGRSLEDFLTGLVPKRLGQVLLKNAGIAPLSRPAGSLSAGELSALEALLFEWRLPALGTAGYANAQVMAGGLDTRDFDPRTLQSRKVPGLFAAGEILNVDGGCGGYNLQWAWASGLLAGSEAAKRR</sequence>
<keyword evidence="3" id="KW-0274">FAD</keyword>
<dbReference type="Pfam" id="PF03486">
    <property type="entry name" value="HI0933_like"/>
    <property type="match status" value="1"/>
</dbReference>
<dbReference type="SUPFAM" id="SSF160996">
    <property type="entry name" value="HI0933 insert domain-like"/>
    <property type="match status" value="1"/>
</dbReference>
<keyword evidence="2" id="KW-0285">Flavoprotein</keyword>
<reference evidence="6" key="2">
    <citation type="journal article" date="2021" name="PeerJ">
        <title>Extensive microbial diversity within the chicken gut microbiome revealed by metagenomics and culture.</title>
        <authorList>
            <person name="Gilroy R."/>
            <person name="Ravi A."/>
            <person name="Getino M."/>
            <person name="Pursley I."/>
            <person name="Horton D.L."/>
            <person name="Alikhan N.F."/>
            <person name="Baker D."/>
            <person name="Gharbi K."/>
            <person name="Hall N."/>
            <person name="Watson M."/>
            <person name="Adriaenssens E.M."/>
            <person name="Foster-Nyarko E."/>
            <person name="Jarju S."/>
            <person name="Secka A."/>
            <person name="Antonio M."/>
            <person name="Oren A."/>
            <person name="Chaudhuri R.R."/>
            <person name="La Ragione R."/>
            <person name="Hildebrand F."/>
            <person name="Pallen M.J."/>
        </authorList>
    </citation>
    <scope>NUCLEOTIDE SEQUENCE</scope>
    <source>
        <strain evidence="6">13766</strain>
    </source>
</reference>
<gene>
    <name evidence="6" type="ORF">IAA84_11630</name>
</gene>
<dbReference type="PANTHER" id="PTHR42887:SF2">
    <property type="entry name" value="OS12G0638800 PROTEIN"/>
    <property type="match status" value="1"/>
</dbReference>
<dbReference type="InterPro" id="IPR023166">
    <property type="entry name" value="BaiN-like_dom_sf"/>
</dbReference>
<evidence type="ECO:0000313" key="7">
    <source>
        <dbReference type="Proteomes" id="UP000824140"/>
    </source>
</evidence>
<feature type="domain" description="RsdA/BaiN/AoA(So)-like Rossmann fold-like" evidence="4">
    <location>
        <begin position="5"/>
        <end position="401"/>
    </location>
</feature>
<proteinExistence type="predicted"/>
<evidence type="ECO:0000259" key="4">
    <source>
        <dbReference type="Pfam" id="PF03486"/>
    </source>
</evidence>
<evidence type="ECO:0000259" key="5">
    <source>
        <dbReference type="Pfam" id="PF22780"/>
    </source>
</evidence>
<comment type="cofactor">
    <cofactor evidence="1">
        <name>FAD</name>
        <dbReference type="ChEBI" id="CHEBI:57692"/>
    </cofactor>
</comment>
<dbReference type="InterPro" id="IPR057661">
    <property type="entry name" value="RsdA/BaiN/AoA(So)_Rossmann"/>
</dbReference>
<evidence type="ECO:0000313" key="6">
    <source>
        <dbReference type="EMBL" id="HIS93654.1"/>
    </source>
</evidence>
<dbReference type="PANTHER" id="PTHR42887">
    <property type="entry name" value="OS12G0638800 PROTEIN"/>
    <property type="match status" value="1"/>
</dbReference>
<dbReference type="NCBIfam" id="TIGR00275">
    <property type="entry name" value="aminoacetone oxidase family FAD-binding enzyme"/>
    <property type="match status" value="1"/>
</dbReference>
<feature type="domain" description="RsdA/BaiN/AoA(So)-like insert" evidence="5">
    <location>
        <begin position="190"/>
        <end position="348"/>
    </location>
</feature>
<dbReference type="Proteomes" id="UP000824140">
    <property type="component" value="Unassembled WGS sequence"/>
</dbReference>
<name>A0A9D1G245_9FIRM</name>
<reference evidence="6" key="1">
    <citation type="submission" date="2020-10" db="EMBL/GenBank/DDBJ databases">
        <authorList>
            <person name="Gilroy R."/>
        </authorList>
    </citation>
    <scope>NUCLEOTIDE SEQUENCE</scope>
    <source>
        <strain evidence="6">13766</strain>
    </source>
</reference>
<dbReference type="Gene3D" id="2.40.30.10">
    <property type="entry name" value="Translation factors"/>
    <property type="match status" value="1"/>
</dbReference>
<dbReference type="SUPFAM" id="SSF51905">
    <property type="entry name" value="FAD/NAD(P)-binding domain"/>
    <property type="match status" value="1"/>
</dbReference>
<dbReference type="InterPro" id="IPR055178">
    <property type="entry name" value="RsdA/BaiN/AoA(So)-like_dom"/>
</dbReference>
<dbReference type="InterPro" id="IPR004792">
    <property type="entry name" value="BaiN-like"/>
</dbReference>
<organism evidence="6 7">
    <name type="scientific">Candidatus Alectryocaccomicrobium excrementavium</name>
    <dbReference type="NCBI Taxonomy" id="2840668"/>
    <lineage>
        <taxon>Bacteria</taxon>
        <taxon>Bacillati</taxon>
        <taxon>Bacillota</taxon>
        <taxon>Clostridia</taxon>
        <taxon>Candidatus Alectryocaccomicrobium</taxon>
    </lineage>
</organism>
<dbReference type="Pfam" id="PF22780">
    <property type="entry name" value="HI0933_like_1st"/>
    <property type="match status" value="1"/>
</dbReference>
<dbReference type="EMBL" id="DVJN01000222">
    <property type="protein sequence ID" value="HIS93654.1"/>
    <property type="molecule type" value="Genomic_DNA"/>
</dbReference>
<dbReference type="AlphaFoldDB" id="A0A9D1G245"/>
<protein>
    <submittedName>
        <fullName evidence="6">Aminoacetone oxidase family FAD-binding enzyme</fullName>
    </submittedName>
</protein>
<dbReference type="Gene3D" id="1.10.8.260">
    <property type="entry name" value="HI0933 insert domain-like"/>
    <property type="match status" value="1"/>
</dbReference>
<evidence type="ECO:0000256" key="1">
    <source>
        <dbReference type="ARBA" id="ARBA00001974"/>
    </source>
</evidence>
<dbReference type="Gene3D" id="3.50.50.60">
    <property type="entry name" value="FAD/NAD(P)-binding domain"/>
    <property type="match status" value="1"/>
</dbReference>
<dbReference type="PRINTS" id="PR00411">
    <property type="entry name" value="PNDRDTASEI"/>
</dbReference>